<organism evidence="10 11">
    <name type="scientific">Cyphellophora attinorum</name>
    <dbReference type="NCBI Taxonomy" id="1664694"/>
    <lineage>
        <taxon>Eukaryota</taxon>
        <taxon>Fungi</taxon>
        <taxon>Dikarya</taxon>
        <taxon>Ascomycota</taxon>
        <taxon>Pezizomycotina</taxon>
        <taxon>Eurotiomycetes</taxon>
        <taxon>Chaetothyriomycetidae</taxon>
        <taxon>Chaetothyriales</taxon>
        <taxon>Cyphellophoraceae</taxon>
        <taxon>Cyphellophora</taxon>
    </lineage>
</organism>
<evidence type="ECO:0000256" key="1">
    <source>
        <dbReference type="ARBA" id="ARBA00004141"/>
    </source>
</evidence>
<dbReference type="GO" id="GO:0000329">
    <property type="term" value="C:fungal-type vacuole membrane"/>
    <property type="evidence" value="ECO:0007669"/>
    <property type="project" value="TreeGrafter"/>
</dbReference>
<feature type="transmembrane region" description="Helical" evidence="9">
    <location>
        <begin position="118"/>
        <end position="140"/>
    </location>
</feature>
<dbReference type="OrthoDB" id="5428495at2759"/>
<dbReference type="EMBL" id="LFJN01000030">
    <property type="protein sequence ID" value="KPI36510.1"/>
    <property type="molecule type" value="Genomic_DNA"/>
</dbReference>
<keyword evidence="5 9" id="KW-1133">Transmembrane helix</keyword>
<feature type="transmembrane region" description="Helical" evidence="9">
    <location>
        <begin position="391"/>
        <end position="409"/>
    </location>
</feature>
<feature type="transmembrane region" description="Helical" evidence="9">
    <location>
        <begin position="415"/>
        <end position="436"/>
    </location>
</feature>
<evidence type="ECO:0000256" key="7">
    <source>
        <dbReference type="PIRNR" id="PIRNR002744"/>
    </source>
</evidence>
<evidence type="ECO:0000313" key="11">
    <source>
        <dbReference type="Proteomes" id="UP000038010"/>
    </source>
</evidence>
<evidence type="ECO:0000256" key="6">
    <source>
        <dbReference type="ARBA" id="ARBA00023136"/>
    </source>
</evidence>
<protein>
    <submittedName>
        <fullName evidence="10">Vitamin B6 transporter TPN1</fullName>
    </submittedName>
</protein>
<feature type="transmembrane region" description="Helical" evidence="9">
    <location>
        <begin position="255"/>
        <end position="276"/>
    </location>
</feature>
<proteinExistence type="inferred from homology"/>
<dbReference type="Gene3D" id="1.10.4160.10">
    <property type="entry name" value="Hydantoin permease"/>
    <property type="match status" value="1"/>
</dbReference>
<feature type="transmembrane region" description="Helical" evidence="9">
    <location>
        <begin position="224"/>
        <end position="243"/>
    </location>
</feature>
<keyword evidence="6 7" id="KW-0472">Membrane</keyword>
<feature type="transmembrane region" description="Helical" evidence="9">
    <location>
        <begin position="191"/>
        <end position="212"/>
    </location>
</feature>
<dbReference type="VEuPathDB" id="FungiDB:AB675_4378"/>
<dbReference type="GO" id="GO:0022857">
    <property type="term" value="F:transmembrane transporter activity"/>
    <property type="evidence" value="ECO:0007669"/>
    <property type="project" value="InterPro"/>
</dbReference>
<evidence type="ECO:0000256" key="2">
    <source>
        <dbReference type="ARBA" id="ARBA00008974"/>
    </source>
</evidence>
<feature type="region of interest" description="Disordered" evidence="8">
    <location>
        <begin position="1"/>
        <end position="29"/>
    </location>
</feature>
<keyword evidence="3 7" id="KW-0813">Transport</keyword>
<evidence type="ECO:0000256" key="8">
    <source>
        <dbReference type="SAM" id="MobiDB-lite"/>
    </source>
</evidence>
<evidence type="ECO:0000256" key="4">
    <source>
        <dbReference type="ARBA" id="ARBA00022692"/>
    </source>
</evidence>
<dbReference type="PIRSF" id="PIRSF002744">
    <property type="entry name" value="Pur-cyt_permease"/>
    <property type="match status" value="1"/>
</dbReference>
<keyword evidence="4 9" id="KW-0812">Transmembrane</keyword>
<dbReference type="Proteomes" id="UP000038010">
    <property type="component" value="Unassembled WGS sequence"/>
</dbReference>
<dbReference type="PANTHER" id="PTHR31806">
    <property type="entry name" value="PURINE-CYTOSINE PERMEASE FCY2-RELATED"/>
    <property type="match status" value="1"/>
</dbReference>
<comment type="caution">
    <text evidence="10">The sequence shown here is derived from an EMBL/GenBank/DDBJ whole genome shotgun (WGS) entry which is preliminary data.</text>
</comment>
<dbReference type="InterPro" id="IPR026030">
    <property type="entry name" value="Pur-cyt_permease_Fcy2/21/22"/>
</dbReference>
<evidence type="ECO:0000256" key="5">
    <source>
        <dbReference type="ARBA" id="ARBA00022989"/>
    </source>
</evidence>
<feature type="transmembrane region" description="Helical" evidence="9">
    <location>
        <begin position="297"/>
        <end position="322"/>
    </location>
</feature>
<reference evidence="10 11" key="1">
    <citation type="submission" date="2015-06" db="EMBL/GenBank/DDBJ databases">
        <title>Draft genome of the ant-associated black yeast Phialophora attae CBS 131958.</title>
        <authorList>
            <person name="Moreno L.F."/>
            <person name="Stielow B.J."/>
            <person name="de Hoog S."/>
            <person name="Vicente V.A."/>
            <person name="Weiss V.A."/>
            <person name="de Vries M."/>
            <person name="Cruz L.M."/>
            <person name="Souza E.M."/>
        </authorList>
    </citation>
    <scope>NUCLEOTIDE SEQUENCE [LARGE SCALE GENOMIC DNA]</scope>
    <source>
        <strain evidence="10 11">CBS 131958</strain>
    </source>
</reference>
<name>A0A0N1H3W8_9EURO</name>
<dbReference type="GeneID" id="28736391"/>
<feature type="transmembrane region" description="Helical" evidence="9">
    <location>
        <begin position="84"/>
        <end position="106"/>
    </location>
</feature>
<gene>
    <name evidence="10" type="ORF">AB675_4378</name>
</gene>
<evidence type="ECO:0000313" key="10">
    <source>
        <dbReference type="EMBL" id="KPI36510.1"/>
    </source>
</evidence>
<dbReference type="InterPro" id="IPR001248">
    <property type="entry name" value="Pur-cyt_permease"/>
</dbReference>
<dbReference type="Pfam" id="PF02133">
    <property type="entry name" value="Transp_cyt_pur"/>
    <property type="match status" value="1"/>
</dbReference>
<comment type="subcellular location">
    <subcellularLocation>
        <location evidence="1">Membrane</location>
        <topology evidence="1">Multi-pass membrane protein</topology>
    </subcellularLocation>
</comment>
<dbReference type="STRING" id="1664694.A0A0N1H3W8"/>
<dbReference type="RefSeq" id="XP_017996473.1">
    <property type="nucleotide sequence ID" value="XM_018144511.1"/>
</dbReference>
<feature type="transmembrane region" description="Helical" evidence="9">
    <location>
        <begin position="500"/>
        <end position="516"/>
    </location>
</feature>
<dbReference type="AlphaFoldDB" id="A0A0N1H3W8"/>
<feature type="transmembrane region" description="Helical" evidence="9">
    <location>
        <begin position="351"/>
        <end position="370"/>
    </location>
</feature>
<evidence type="ECO:0000256" key="3">
    <source>
        <dbReference type="ARBA" id="ARBA00022448"/>
    </source>
</evidence>
<feature type="transmembrane region" description="Helical" evidence="9">
    <location>
        <begin position="457"/>
        <end position="480"/>
    </location>
</feature>
<evidence type="ECO:0000256" key="9">
    <source>
        <dbReference type="SAM" id="Phobius"/>
    </source>
</evidence>
<accession>A0A0N1H3W8</accession>
<feature type="transmembrane region" description="Helical" evidence="9">
    <location>
        <begin position="161"/>
        <end position="185"/>
    </location>
</feature>
<dbReference type="GO" id="GO:0005886">
    <property type="term" value="C:plasma membrane"/>
    <property type="evidence" value="ECO:0007669"/>
    <property type="project" value="TreeGrafter"/>
</dbReference>
<dbReference type="PANTHER" id="PTHR31806:SF7">
    <property type="entry name" value="TRANSPORTER, PUTATIVE (AFU_ORTHOLOGUE AFUA_2G04690)-RELATED"/>
    <property type="match status" value="1"/>
</dbReference>
<sequence>MSTKPDQEAAVDMNEVKEDHIGYVEPTTPAVSDMRDGELGAAAKPLPKSLQKLQHAELWLNNKLGIEQQGIELLRESDKRPPSLWNAFLIWSSLNVHFGQVPIGLVGAEFGLSLGWNLAAIIGGIAAGALLSAFCATLGPKLGLRQIVSSRFSFGIWGARLCAVLNVIVLGGFSIIGSIVTGGILDAVSNYTIGIELGIILVAILAYVVSFFGFRVIHQVEKYYWIFTAILMFVLIGQSASYVDASIPTYGTDSLAIAGTFLTIFAVNASVGVGWSTMASDYMIHYHASTPSWKIYFINYAGIVVFTSFPTIVGALIGNIAFANPNSSFAAAYASHGIGGLLLELYHPVGWAKTAMVLLSFSTVAGGAALSYSSGLSLQLLSSYSRAVPRFIWSFLWVLVTTIIAVAGRNDLSSFVTSLISIVGYWIVPFAVILLLEDQVFRRRRGYVVDDWNTPSRLPWGVAAVFALLAGYLCGGLPGMAQTWFVGPVAAYFGPYGGDVGLYMSAAISAVVYLAARPIEMHYAGR</sequence>
<comment type="similarity">
    <text evidence="2 7">Belongs to the purine-cytosine permease (2.A.39) family.</text>
</comment>
<keyword evidence="11" id="KW-1185">Reference proteome</keyword>